<reference evidence="2 3" key="1">
    <citation type="journal article" date="2015" name="Genome Biol. Evol.">
        <title>Comparative Genomics of a Bacterivorous Green Alga Reveals Evolutionary Causalities and Consequences of Phago-Mixotrophic Mode of Nutrition.</title>
        <authorList>
            <person name="Burns J.A."/>
            <person name="Paasch A."/>
            <person name="Narechania A."/>
            <person name="Kim E."/>
        </authorList>
    </citation>
    <scope>NUCLEOTIDE SEQUENCE [LARGE SCALE GENOMIC DNA]</scope>
    <source>
        <strain evidence="2 3">PLY_AMNH</strain>
    </source>
</reference>
<sequence>MEDSAESDSDASRCSFATAASMEDLITASESNDSERGLTKAGDEGQELVCALHDLPGPARDAGGRWGPHPLRARWEAFHMLTRERRDQAARDHAEGLASEQFGGRRLCASGHRPDSQ</sequence>
<dbReference type="EMBL" id="LGRX02028348">
    <property type="protein sequence ID" value="KAK3248173.1"/>
    <property type="molecule type" value="Genomic_DNA"/>
</dbReference>
<evidence type="ECO:0000313" key="2">
    <source>
        <dbReference type="EMBL" id="KAK3248173.1"/>
    </source>
</evidence>
<feature type="region of interest" description="Disordered" evidence="1">
    <location>
        <begin position="86"/>
        <end position="117"/>
    </location>
</feature>
<accession>A0AAE0C4D4</accession>
<name>A0AAE0C4D4_9CHLO</name>
<protein>
    <submittedName>
        <fullName evidence="2">Uncharacterized protein</fullName>
    </submittedName>
</protein>
<proteinExistence type="predicted"/>
<dbReference type="Proteomes" id="UP001190700">
    <property type="component" value="Unassembled WGS sequence"/>
</dbReference>
<dbReference type="AlphaFoldDB" id="A0AAE0C4D4"/>
<gene>
    <name evidence="2" type="ORF">CYMTET_42354</name>
</gene>
<feature type="compositionally biased region" description="Basic and acidic residues" evidence="1">
    <location>
        <begin position="86"/>
        <end position="95"/>
    </location>
</feature>
<feature type="region of interest" description="Disordered" evidence="1">
    <location>
        <begin position="26"/>
        <end position="45"/>
    </location>
</feature>
<feature type="compositionally biased region" description="Basic and acidic residues" evidence="1">
    <location>
        <begin position="33"/>
        <end position="43"/>
    </location>
</feature>
<organism evidence="2 3">
    <name type="scientific">Cymbomonas tetramitiformis</name>
    <dbReference type="NCBI Taxonomy" id="36881"/>
    <lineage>
        <taxon>Eukaryota</taxon>
        <taxon>Viridiplantae</taxon>
        <taxon>Chlorophyta</taxon>
        <taxon>Pyramimonadophyceae</taxon>
        <taxon>Pyramimonadales</taxon>
        <taxon>Pyramimonadaceae</taxon>
        <taxon>Cymbomonas</taxon>
    </lineage>
</organism>
<evidence type="ECO:0000313" key="3">
    <source>
        <dbReference type="Proteomes" id="UP001190700"/>
    </source>
</evidence>
<evidence type="ECO:0000256" key="1">
    <source>
        <dbReference type="SAM" id="MobiDB-lite"/>
    </source>
</evidence>
<comment type="caution">
    <text evidence="2">The sequence shown here is derived from an EMBL/GenBank/DDBJ whole genome shotgun (WGS) entry which is preliminary data.</text>
</comment>
<keyword evidence="3" id="KW-1185">Reference proteome</keyword>